<feature type="region of interest" description="Disordered" evidence="1">
    <location>
        <begin position="72"/>
        <end position="96"/>
    </location>
</feature>
<evidence type="ECO:0000313" key="6">
    <source>
        <dbReference type="Proteomes" id="UP000547973"/>
    </source>
</evidence>
<gene>
    <name evidence="5" type="ORF">BKA03_002074</name>
</gene>
<name>A0A7Z0CKQ1_9MICO</name>
<keyword evidence="2" id="KW-0472">Membrane</keyword>
<keyword evidence="2" id="KW-1133">Transmembrane helix</keyword>
<dbReference type="AlphaFoldDB" id="A0A7Z0CKQ1"/>
<keyword evidence="2" id="KW-0812">Transmembrane</keyword>
<evidence type="ECO:0000256" key="1">
    <source>
        <dbReference type="SAM" id="MobiDB-lite"/>
    </source>
</evidence>
<evidence type="ECO:0000256" key="3">
    <source>
        <dbReference type="SAM" id="SignalP"/>
    </source>
</evidence>
<evidence type="ECO:0000259" key="4">
    <source>
        <dbReference type="Pfam" id="PF14342"/>
    </source>
</evidence>
<organism evidence="5 6">
    <name type="scientific">Demequina lutea</name>
    <dbReference type="NCBI Taxonomy" id="431489"/>
    <lineage>
        <taxon>Bacteria</taxon>
        <taxon>Bacillati</taxon>
        <taxon>Actinomycetota</taxon>
        <taxon>Actinomycetes</taxon>
        <taxon>Micrococcales</taxon>
        <taxon>Demequinaceae</taxon>
        <taxon>Demequina</taxon>
    </lineage>
</organism>
<feature type="signal peptide" evidence="3">
    <location>
        <begin position="1"/>
        <end position="24"/>
    </location>
</feature>
<dbReference type="Proteomes" id="UP000547973">
    <property type="component" value="Unassembled WGS sequence"/>
</dbReference>
<evidence type="ECO:0000313" key="5">
    <source>
        <dbReference type="EMBL" id="NYI41955.1"/>
    </source>
</evidence>
<feature type="transmembrane region" description="Helical" evidence="2">
    <location>
        <begin position="236"/>
        <end position="259"/>
    </location>
</feature>
<dbReference type="InterPro" id="IPR025509">
    <property type="entry name" value="DUF4396"/>
</dbReference>
<keyword evidence="6" id="KW-1185">Reference proteome</keyword>
<dbReference type="Pfam" id="PF14342">
    <property type="entry name" value="DUF4396"/>
    <property type="match status" value="1"/>
</dbReference>
<protein>
    <submittedName>
        <fullName evidence="5">Branched-subunit amino acid ABC-type transport system permease component</fullName>
    </submittedName>
</protein>
<feature type="domain" description="DUF4396" evidence="4">
    <location>
        <begin position="110"/>
        <end position="264"/>
    </location>
</feature>
<feature type="compositionally biased region" description="Basic and acidic residues" evidence="1">
    <location>
        <begin position="78"/>
        <end position="96"/>
    </location>
</feature>
<dbReference type="EMBL" id="JACBZO010000001">
    <property type="protein sequence ID" value="NYI41955.1"/>
    <property type="molecule type" value="Genomic_DNA"/>
</dbReference>
<feature type="transmembrane region" description="Helical" evidence="2">
    <location>
        <begin position="200"/>
        <end position="224"/>
    </location>
</feature>
<feature type="transmembrane region" description="Helical" evidence="2">
    <location>
        <begin position="38"/>
        <end position="60"/>
    </location>
</feature>
<dbReference type="OrthoDB" id="345021at2"/>
<feature type="chain" id="PRO_5030687711" evidence="3">
    <location>
        <begin position="25"/>
        <end position="267"/>
    </location>
</feature>
<keyword evidence="3" id="KW-0732">Signal</keyword>
<accession>A0A7Z0CKQ1</accession>
<proteinExistence type="predicted"/>
<evidence type="ECO:0000256" key="2">
    <source>
        <dbReference type="SAM" id="Phobius"/>
    </source>
</evidence>
<feature type="transmembrane region" description="Helical" evidence="2">
    <location>
        <begin position="130"/>
        <end position="151"/>
    </location>
</feature>
<feature type="transmembrane region" description="Helical" evidence="2">
    <location>
        <begin position="157"/>
        <end position="179"/>
    </location>
</feature>
<reference evidence="5 6" key="1">
    <citation type="submission" date="2020-07" db="EMBL/GenBank/DDBJ databases">
        <title>Sequencing the genomes of 1000 actinobacteria strains.</title>
        <authorList>
            <person name="Klenk H.-P."/>
        </authorList>
    </citation>
    <scope>NUCLEOTIDE SEQUENCE [LARGE SCALE GENOMIC DNA]</scope>
    <source>
        <strain evidence="5 6">DSM 19970</strain>
    </source>
</reference>
<comment type="caution">
    <text evidence="5">The sequence shown here is derived from an EMBL/GenBank/DDBJ whole genome shotgun (WGS) entry which is preliminary data.</text>
</comment>
<sequence>MSTGFPLWMTILATASLVIAGACAAAVAVDVHRRPQPMAVMNLAFPVVTLFGSVPWALFYRRYRRAPLRLEGAGGHEGNAHHDTSHQDTPRHDTPRHDTAHAAVATEPPQWISIATSTSHCGAGCAIGDVIAEFGVALIPALAVVVGKGAFFERDMYAAWIWDFVFAFAIGIALQYFAIAPMRNQPWRRSLADAIKADTASIISWQVGMYGLMALIQLALFPHAFGGTASVFSAEFWFAMQWAMITGFAFAFPVNALLIRRGVKEAM</sequence>
<dbReference type="RefSeq" id="WP_062076033.1">
    <property type="nucleotide sequence ID" value="NZ_BBRC01000015.1"/>
</dbReference>